<dbReference type="Proteomes" id="UP001060085">
    <property type="component" value="Linkage Group LG01"/>
</dbReference>
<evidence type="ECO:0000313" key="1">
    <source>
        <dbReference type="EMBL" id="KAI5683519.1"/>
    </source>
</evidence>
<protein>
    <submittedName>
        <fullName evidence="1">Uncharacterized protein</fullName>
    </submittedName>
</protein>
<comment type="caution">
    <text evidence="1">The sequence shown here is derived from an EMBL/GenBank/DDBJ whole genome shotgun (WGS) entry which is preliminary data.</text>
</comment>
<dbReference type="EMBL" id="CM044701">
    <property type="protein sequence ID" value="KAI5683519.1"/>
    <property type="molecule type" value="Genomic_DNA"/>
</dbReference>
<name>A0ACC0CFE8_CATRO</name>
<proteinExistence type="predicted"/>
<gene>
    <name evidence="1" type="ORF">M9H77_04747</name>
</gene>
<evidence type="ECO:0000313" key="2">
    <source>
        <dbReference type="Proteomes" id="UP001060085"/>
    </source>
</evidence>
<sequence length="440" mass="48916">MQSCQKLGSFSSSLLVALISIAIIITCSIIHPVAGNYNVSFSVDLIHRDSPKSPFYNHNLSRFERLDLAMQHAQIRSRLIGKSGLILDGGEYLMKVSYGTPPFDFFSIVDTGSELSWIQCLPCTHCFRSKTSPFNPKKSRTFKYVPHPLTDDQFLLQEKEKNISYSYKPKSIEYTSYSIEYEDGSYSRGELARDTVTVGNRIHLVSFPDFLFGCGRDNGGRFSETAAGIVGFAPQPDSFISQLKITNFAYCLAPYGSTTAGRISFGREAVVSGPGVVSTPLILDQYYNVMLKEISVGNIKVKYFQDGITINGGAGKILIDSGTQLTYLPKPLLSKIQGILRQKIRLRPVRNQGHYTLCYPLSLRNYGDVPKITFHFNGGANLQLNPSIAFCKISSSAKCLSLLPTDDTPIFGHMAQQNVLVGFDIDKKKLSFKPMDCTRY</sequence>
<accession>A0ACC0CFE8</accession>
<keyword evidence="2" id="KW-1185">Reference proteome</keyword>
<reference evidence="2" key="1">
    <citation type="journal article" date="2023" name="Nat. Plants">
        <title>Single-cell RNA sequencing provides a high-resolution roadmap for understanding the multicellular compartmentation of specialized metabolism.</title>
        <authorList>
            <person name="Sun S."/>
            <person name="Shen X."/>
            <person name="Li Y."/>
            <person name="Li Y."/>
            <person name="Wang S."/>
            <person name="Li R."/>
            <person name="Zhang H."/>
            <person name="Shen G."/>
            <person name="Guo B."/>
            <person name="Wei J."/>
            <person name="Xu J."/>
            <person name="St-Pierre B."/>
            <person name="Chen S."/>
            <person name="Sun C."/>
        </authorList>
    </citation>
    <scope>NUCLEOTIDE SEQUENCE [LARGE SCALE GENOMIC DNA]</scope>
</reference>
<organism evidence="1 2">
    <name type="scientific">Catharanthus roseus</name>
    <name type="common">Madagascar periwinkle</name>
    <name type="synonym">Vinca rosea</name>
    <dbReference type="NCBI Taxonomy" id="4058"/>
    <lineage>
        <taxon>Eukaryota</taxon>
        <taxon>Viridiplantae</taxon>
        <taxon>Streptophyta</taxon>
        <taxon>Embryophyta</taxon>
        <taxon>Tracheophyta</taxon>
        <taxon>Spermatophyta</taxon>
        <taxon>Magnoliopsida</taxon>
        <taxon>eudicotyledons</taxon>
        <taxon>Gunneridae</taxon>
        <taxon>Pentapetalae</taxon>
        <taxon>asterids</taxon>
        <taxon>lamiids</taxon>
        <taxon>Gentianales</taxon>
        <taxon>Apocynaceae</taxon>
        <taxon>Rauvolfioideae</taxon>
        <taxon>Vinceae</taxon>
        <taxon>Catharanthinae</taxon>
        <taxon>Catharanthus</taxon>
    </lineage>
</organism>